<dbReference type="Proteomes" id="UP000663828">
    <property type="component" value="Unassembled WGS sequence"/>
</dbReference>
<accession>A0A816EQ01</accession>
<comment type="caution">
    <text evidence="1">The sequence shown here is derived from an EMBL/GenBank/DDBJ whole genome shotgun (WGS) entry which is preliminary data.</text>
</comment>
<dbReference type="EMBL" id="CAJNOR010009923">
    <property type="protein sequence ID" value="CAF1649479.1"/>
    <property type="molecule type" value="Genomic_DNA"/>
</dbReference>
<keyword evidence="2" id="KW-1185">Reference proteome</keyword>
<feature type="non-terminal residue" evidence="1">
    <location>
        <position position="1"/>
    </location>
</feature>
<name>A0A816EQ01_ADIRI</name>
<proteinExistence type="predicted"/>
<sequence length="114" mass="12766">MGRNQTMDQTILLILLAILIFYISYSSTHSASSSSALATSSLKFKNPRLDKDKLHIGRKNKFADDDDDDYETKLRNHSDEARLRLILLDGYVPQARPVVNTTNATIVDVGLTII</sequence>
<evidence type="ECO:0000313" key="2">
    <source>
        <dbReference type="Proteomes" id="UP000663828"/>
    </source>
</evidence>
<protein>
    <submittedName>
        <fullName evidence="1">Uncharacterized protein</fullName>
    </submittedName>
</protein>
<dbReference type="AlphaFoldDB" id="A0A816EQ01"/>
<reference evidence="1" key="1">
    <citation type="submission" date="2021-02" db="EMBL/GenBank/DDBJ databases">
        <authorList>
            <person name="Nowell W R."/>
        </authorList>
    </citation>
    <scope>NUCLEOTIDE SEQUENCE</scope>
</reference>
<gene>
    <name evidence="1" type="ORF">XAT740_LOCUS54704</name>
</gene>
<organism evidence="1 2">
    <name type="scientific">Adineta ricciae</name>
    <name type="common">Rotifer</name>
    <dbReference type="NCBI Taxonomy" id="249248"/>
    <lineage>
        <taxon>Eukaryota</taxon>
        <taxon>Metazoa</taxon>
        <taxon>Spiralia</taxon>
        <taxon>Gnathifera</taxon>
        <taxon>Rotifera</taxon>
        <taxon>Eurotatoria</taxon>
        <taxon>Bdelloidea</taxon>
        <taxon>Adinetida</taxon>
        <taxon>Adinetidae</taxon>
        <taxon>Adineta</taxon>
    </lineage>
</organism>
<evidence type="ECO:0000313" key="1">
    <source>
        <dbReference type="EMBL" id="CAF1649479.1"/>
    </source>
</evidence>